<dbReference type="EMBL" id="JAAAHW010003289">
    <property type="protein sequence ID" value="KAF9985590.1"/>
    <property type="molecule type" value="Genomic_DNA"/>
</dbReference>
<protein>
    <submittedName>
        <fullName evidence="3">Uncharacterized protein</fullName>
    </submittedName>
</protein>
<evidence type="ECO:0000256" key="2">
    <source>
        <dbReference type="SAM" id="Phobius"/>
    </source>
</evidence>
<feature type="compositionally biased region" description="Low complexity" evidence="1">
    <location>
        <begin position="227"/>
        <end position="251"/>
    </location>
</feature>
<dbReference type="OrthoDB" id="2413300at2759"/>
<gene>
    <name evidence="3" type="ORF">BGZ65_010419</name>
</gene>
<feature type="non-terminal residue" evidence="3">
    <location>
        <position position="1"/>
    </location>
</feature>
<keyword evidence="2" id="KW-0472">Membrane</keyword>
<feature type="compositionally biased region" description="Basic and acidic residues" evidence="1">
    <location>
        <begin position="284"/>
        <end position="300"/>
    </location>
</feature>
<evidence type="ECO:0000313" key="4">
    <source>
        <dbReference type="Proteomes" id="UP000749646"/>
    </source>
</evidence>
<dbReference type="Proteomes" id="UP000749646">
    <property type="component" value="Unassembled WGS sequence"/>
</dbReference>
<dbReference type="AlphaFoldDB" id="A0A9P6MAJ1"/>
<name>A0A9P6MAJ1_9FUNG</name>
<proteinExistence type="predicted"/>
<evidence type="ECO:0000313" key="3">
    <source>
        <dbReference type="EMBL" id="KAF9985590.1"/>
    </source>
</evidence>
<keyword evidence="2" id="KW-1133">Transmembrane helix</keyword>
<comment type="caution">
    <text evidence="3">The sequence shown here is derived from an EMBL/GenBank/DDBJ whole genome shotgun (WGS) entry which is preliminary data.</text>
</comment>
<sequence length="324" mass="36002">QRALLPRIINHPATQTTTILISVLLTVFNFFSWIVLASDKEAGAKTTCTTGPLSNQPGYAAQCRGVNVAIVFDVIVFLFWIPISLVIVCGTIERGLWWWGEDDGWAQGETIVGGSNMMSEEEFDMKIGIGGSKHLQRRQTRHPDNLESQQRMTIIQQPKPAFVTPIASQFRSQSSFALNGSSGQDNGDSGDGDDDDFGNFTPSSYRRHHQQRQQRQNAPKTLHRRASNTSLSSRLSSFFGTGWAAGTMPPTEAEPPMPELPSQYRKNNNLSTTFTPRSVNSANNDKEQTPRKKEAPKQEAEPEPEPAGLLHGDAYSSQWHSRWS</sequence>
<feature type="compositionally biased region" description="Polar residues" evidence="1">
    <location>
        <begin position="264"/>
        <end position="283"/>
    </location>
</feature>
<reference evidence="3" key="1">
    <citation type="journal article" date="2020" name="Fungal Divers.">
        <title>Resolving the Mortierellaceae phylogeny through synthesis of multi-gene phylogenetics and phylogenomics.</title>
        <authorList>
            <person name="Vandepol N."/>
            <person name="Liber J."/>
            <person name="Desiro A."/>
            <person name="Na H."/>
            <person name="Kennedy M."/>
            <person name="Barry K."/>
            <person name="Grigoriev I.V."/>
            <person name="Miller A.N."/>
            <person name="O'Donnell K."/>
            <person name="Stajich J.E."/>
            <person name="Bonito G."/>
        </authorList>
    </citation>
    <scope>NUCLEOTIDE SEQUENCE</scope>
    <source>
        <strain evidence="3">MES-2147</strain>
    </source>
</reference>
<keyword evidence="2" id="KW-0812">Transmembrane</keyword>
<organism evidence="3 4">
    <name type="scientific">Modicella reniformis</name>
    <dbReference type="NCBI Taxonomy" id="1440133"/>
    <lineage>
        <taxon>Eukaryota</taxon>
        <taxon>Fungi</taxon>
        <taxon>Fungi incertae sedis</taxon>
        <taxon>Mucoromycota</taxon>
        <taxon>Mortierellomycotina</taxon>
        <taxon>Mortierellomycetes</taxon>
        <taxon>Mortierellales</taxon>
        <taxon>Mortierellaceae</taxon>
        <taxon>Modicella</taxon>
    </lineage>
</organism>
<feature type="compositionally biased region" description="Polar residues" evidence="1">
    <location>
        <begin position="315"/>
        <end position="324"/>
    </location>
</feature>
<accession>A0A9P6MAJ1</accession>
<feature type="region of interest" description="Disordered" evidence="1">
    <location>
        <begin position="176"/>
        <end position="324"/>
    </location>
</feature>
<feature type="transmembrane region" description="Helical" evidence="2">
    <location>
        <begin position="12"/>
        <end position="36"/>
    </location>
</feature>
<feature type="transmembrane region" description="Helical" evidence="2">
    <location>
        <begin position="68"/>
        <end position="89"/>
    </location>
</feature>
<feature type="compositionally biased region" description="Acidic residues" evidence="1">
    <location>
        <begin position="188"/>
        <end position="197"/>
    </location>
</feature>
<evidence type="ECO:0000256" key="1">
    <source>
        <dbReference type="SAM" id="MobiDB-lite"/>
    </source>
</evidence>
<keyword evidence="4" id="KW-1185">Reference proteome</keyword>